<accession>A0A0H4WR71</accession>
<dbReference type="Pfam" id="PF00211">
    <property type="entry name" value="Guanylate_cyc"/>
    <property type="match status" value="1"/>
</dbReference>
<dbReference type="PATRIC" id="fig|1297742.4.peg.788"/>
<feature type="domain" description="Guanylate cyclase" evidence="2">
    <location>
        <begin position="38"/>
        <end position="174"/>
    </location>
</feature>
<dbReference type="CDD" id="cd07302">
    <property type="entry name" value="CHD"/>
    <property type="match status" value="1"/>
</dbReference>
<dbReference type="GO" id="GO:0035556">
    <property type="term" value="P:intracellular signal transduction"/>
    <property type="evidence" value="ECO:0007669"/>
    <property type="project" value="InterPro"/>
</dbReference>
<dbReference type="GO" id="GO:0016887">
    <property type="term" value="F:ATP hydrolysis activity"/>
    <property type="evidence" value="ECO:0007669"/>
    <property type="project" value="InterPro"/>
</dbReference>
<feature type="region of interest" description="Disordered" evidence="1">
    <location>
        <begin position="1047"/>
        <end position="1067"/>
    </location>
</feature>
<dbReference type="PANTHER" id="PTHR47691">
    <property type="entry name" value="REGULATOR-RELATED"/>
    <property type="match status" value="1"/>
</dbReference>
<dbReference type="KEGG" id="mym:A176_000772"/>
<gene>
    <name evidence="3" type="ORF">A176_000772</name>
</gene>
<dbReference type="InterPro" id="IPR001054">
    <property type="entry name" value="A/G_cyclase"/>
</dbReference>
<dbReference type="InterPro" id="IPR029787">
    <property type="entry name" value="Nucleotide_cyclase"/>
</dbReference>
<sequence>MGDASSRRLAGSVTSMLRALPGHEQQAASTMPPEGSVALVFTDVQGSTRLWERCGAGMRAALEVHDRVLRSLLVGSTGYEVKTQGDSFMIAFPSVLDALGWCLEAQDALLCAAWPADILSQPEAAEEVGPRGLLFRGLRVRMGVHVGEPECRLDERSGRTDYLGRMVNVAARVAAAGHGGQVLVSGSAWAQAAQAVEALGRPAVRPLGAFRLKGIDDAVALVEVLPAHLSERRFGVPRAPRDRQGNVPVLQDGLVGRCVELGVLRRWLSEGARLLTVLGPGGMGKTRLATFLGALELESGTWEGGVWLCELSEAQTAEALCLAVGQTLGLTLRGDGDPTEPVERLGRALHDCGDVLVILDNLEQAVQHVPATLGRWMQMAPRARFLATSREALGLVGERLLDLTPLSVPEEGESRLEELVRSEAVRLFTLRAREARGHFELTAGEAPFVADIVRQLDGIALAIELAAARMALLSVSQLRERLSRRFELLRAGRRDGRARQATLRGAIDWSWNLLEPEERAALARCSVFRGGFTLEAAEAVLGLPSDGPAVLDVLQSLRSKSLLRVMEAELPGGDARLGQYESIRQYAAVRLSEEGSEVALAERHADWYLALARSLRAQVRCQGGAEALQRLAQERENLLAACDNALAVTPATSRSVERALEALVALEPEVVARGPVRLLLERLDAALKRAEQVLVSPQLVAEAVAVRGRVYLEAGHLDSARKDLEWARGSLRGLGAVAGEKRVLVDLSIVARHEGELSQAWELVREARQLSSGGDRWLDAYTVGNLGLVEQARCGAEAAIPHLRAAQALFHGVGDVTFEVGFLTNCAVAIGEMGRTREAMGLLEEAMARSASVGDRAGHALARLNLGCYLLEEARPQDAREHLLAAARIGRQLGQRLLEGSALGELGRAELALGEWSEAWARLSEAVSGLGRVSRGQVLRFAVYRAVVEAYVGDASAAEASFVVLEGAPELLANPVLRELAHLLRAAVDLAEARAAREDAVRAQHAFDSVRQRIARARSAPPEAASSDLRGAANFLEEALWRLSPEPVEVEAADPEAGGSPACAGAA</sequence>
<evidence type="ECO:0000256" key="1">
    <source>
        <dbReference type="SAM" id="MobiDB-lite"/>
    </source>
</evidence>
<name>A0A0H4WR71_9BACT</name>
<evidence type="ECO:0000313" key="4">
    <source>
        <dbReference type="Proteomes" id="UP000009026"/>
    </source>
</evidence>
<dbReference type="STRING" id="1297742.A176_000772"/>
<organism evidence="3 4">
    <name type="scientific">Pseudomyxococcus hansupus</name>
    <dbReference type="NCBI Taxonomy" id="1297742"/>
    <lineage>
        <taxon>Bacteria</taxon>
        <taxon>Pseudomonadati</taxon>
        <taxon>Myxococcota</taxon>
        <taxon>Myxococcia</taxon>
        <taxon>Myxococcales</taxon>
        <taxon>Cystobacterineae</taxon>
        <taxon>Myxococcaceae</taxon>
        <taxon>Pseudomyxococcus</taxon>
    </lineage>
</organism>
<reference evidence="3 4" key="1">
    <citation type="journal article" date="2016" name="PLoS ONE">
        <title>Complete Genome Sequence and Comparative Genomics of a Novel Myxobacterium Myxococcus hansupus.</title>
        <authorList>
            <person name="Sharma G."/>
            <person name="Narwani T."/>
            <person name="Subramanian S."/>
        </authorList>
    </citation>
    <scope>NUCLEOTIDE SEQUENCE [LARGE SCALE GENOMIC DNA]</scope>
    <source>
        <strain evidence="4">mixupus</strain>
    </source>
</reference>
<dbReference type="Gene3D" id="3.40.50.300">
    <property type="entry name" value="P-loop containing nucleotide triphosphate hydrolases"/>
    <property type="match status" value="1"/>
</dbReference>
<dbReference type="SMART" id="SM00044">
    <property type="entry name" value="CYCc"/>
    <property type="match status" value="1"/>
</dbReference>
<dbReference type="GO" id="GO:0009190">
    <property type="term" value="P:cyclic nucleotide biosynthetic process"/>
    <property type="evidence" value="ECO:0007669"/>
    <property type="project" value="InterPro"/>
</dbReference>
<dbReference type="eggNOG" id="COG2114">
    <property type="taxonomic scope" value="Bacteria"/>
</dbReference>
<dbReference type="PANTHER" id="PTHR47691:SF3">
    <property type="entry name" value="HTH-TYPE TRANSCRIPTIONAL REGULATOR RV0890C-RELATED"/>
    <property type="match status" value="1"/>
</dbReference>
<dbReference type="SUPFAM" id="SSF52540">
    <property type="entry name" value="P-loop containing nucleoside triphosphate hydrolases"/>
    <property type="match status" value="1"/>
</dbReference>
<dbReference type="InterPro" id="IPR011990">
    <property type="entry name" value="TPR-like_helical_dom_sf"/>
</dbReference>
<evidence type="ECO:0000259" key="2">
    <source>
        <dbReference type="PROSITE" id="PS50125"/>
    </source>
</evidence>
<dbReference type="EMBL" id="CP012109">
    <property type="protein sequence ID" value="AKQ63860.1"/>
    <property type="molecule type" value="Genomic_DNA"/>
</dbReference>
<dbReference type="Gene3D" id="1.25.40.10">
    <property type="entry name" value="Tetratricopeptide repeat domain"/>
    <property type="match status" value="1"/>
</dbReference>
<dbReference type="SUPFAM" id="SSF55073">
    <property type="entry name" value="Nucleotide cyclase"/>
    <property type="match status" value="1"/>
</dbReference>
<proteinExistence type="predicted"/>
<evidence type="ECO:0000313" key="3">
    <source>
        <dbReference type="EMBL" id="AKQ63860.1"/>
    </source>
</evidence>
<dbReference type="GO" id="GO:0004016">
    <property type="term" value="F:adenylate cyclase activity"/>
    <property type="evidence" value="ECO:0007669"/>
    <property type="project" value="UniProtKB-ARBA"/>
</dbReference>
<dbReference type="InterPro" id="IPR027417">
    <property type="entry name" value="P-loop_NTPase"/>
</dbReference>
<keyword evidence="4" id="KW-1185">Reference proteome</keyword>
<dbReference type="SUPFAM" id="SSF48452">
    <property type="entry name" value="TPR-like"/>
    <property type="match status" value="2"/>
</dbReference>
<dbReference type="PROSITE" id="PS50125">
    <property type="entry name" value="GUANYLATE_CYCLASE_2"/>
    <property type="match status" value="1"/>
</dbReference>
<dbReference type="OrthoDB" id="9812579at2"/>
<protein>
    <submittedName>
        <fullName evidence="3">Transcriptional regulator, LuxR family, putative</fullName>
    </submittedName>
</protein>
<dbReference type="InterPro" id="IPR049945">
    <property type="entry name" value="AAA_22"/>
</dbReference>
<dbReference type="Pfam" id="PF13401">
    <property type="entry name" value="AAA_22"/>
    <property type="match status" value="1"/>
</dbReference>
<dbReference type="AlphaFoldDB" id="A0A0H4WR71"/>
<dbReference type="Gene3D" id="3.30.70.1230">
    <property type="entry name" value="Nucleotide cyclase"/>
    <property type="match status" value="1"/>
</dbReference>
<dbReference type="Proteomes" id="UP000009026">
    <property type="component" value="Chromosome"/>
</dbReference>
<dbReference type="eggNOG" id="COG3903">
    <property type="taxonomic scope" value="Bacteria"/>
</dbReference>